<accession>A0A5U3IM96</accession>
<protein>
    <submittedName>
        <fullName evidence="1">Uncharacterized protein</fullName>
    </submittedName>
</protein>
<sequence length="92" mass="10810">MSMKLTRWVVFELVPGGDILHIHEDLIDWDRSILDDIYNPFEERYVFLINGTQYRACNITIEGRIEPAPETTPRVELSPHEEYEKYGQWGGV</sequence>
<comment type="caution">
    <text evidence="1">The sequence shown here is derived from an EMBL/GenBank/DDBJ whole genome shotgun (WGS) entry which is preliminary data.</text>
</comment>
<evidence type="ECO:0000313" key="1">
    <source>
        <dbReference type="EMBL" id="EBP4583399.1"/>
    </source>
</evidence>
<dbReference type="EMBL" id="AAGLUV010000004">
    <property type="protein sequence ID" value="EBP4583399.1"/>
    <property type="molecule type" value="Genomic_DNA"/>
</dbReference>
<organism evidence="1">
    <name type="scientific">Salmonella enterica</name>
    <name type="common">Salmonella choleraesuis</name>
    <dbReference type="NCBI Taxonomy" id="28901"/>
    <lineage>
        <taxon>Bacteria</taxon>
        <taxon>Pseudomonadati</taxon>
        <taxon>Pseudomonadota</taxon>
        <taxon>Gammaproteobacteria</taxon>
        <taxon>Enterobacterales</taxon>
        <taxon>Enterobacteriaceae</taxon>
        <taxon>Salmonella</taxon>
    </lineage>
</organism>
<dbReference type="AlphaFoldDB" id="A0A5U3IM96"/>
<gene>
    <name evidence="1" type="ORF">VH79_09290</name>
</gene>
<dbReference type="Proteomes" id="UP000839610">
    <property type="component" value="Unassembled WGS sequence"/>
</dbReference>
<name>A0A5U3IM96_SALER</name>
<reference evidence="1" key="1">
    <citation type="submission" date="2018-07" db="EMBL/GenBank/DDBJ databases">
        <authorList>
            <consortium name="GenomeTrakr network: Whole genome sequencing for foodborne pathogen traceback"/>
        </authorList>
    </citation>
    <scope>NUCLEOTIDE SEQUENCE [LARGE SCALE GENOMIC DNA]</scope>
    <source>
        <strain evidence="1">FDA00008842</strain>
    </source>
</reference>
<proteinExistence type="predicted"/>